<proteinExistence type="predicted"/>
<evidence type="ECO:0000256" key="3">
    <source>
        <dbReference type="ARBA" id="ARBA00022723"/>
    </source>
</evidence>
<dbReference type="PANTHER" id="PTHR46015">
    <property type="entry name" value="ZGC:172121"/>
    <property type="match status" value="1"/>
</dbReference>
<evidence type="ECO:0000256" key="4">
    <source>
        <dbReference type="ARBA" id="ARBA00022833"/>
    </source>
</evidence>
<keyword evidence="8" id="KW-1185">Reference proteome</keyword>
<dbReference type="NCBIfam" id="NF007020">
    <property type="entry name" value="PRK09485.1"/>
    <property type="match status" value="1"/>
</dbReference>
<comment type="caution">
    <text evidence="7">The sequence shown here is derived from an EMBL/GenBank/DDBJ whole genome shotgun (WGS) entry which is preliminary data.</text>
</comment>
<dbReference type="RefSeq" id="WP_249099547.1">
    <property type="nucleotide sequence ID" value="NZ_JAMAST010000004.1"/>
</dbReference>
<dbReference type="Pfam" id="PF02574">
    <property type="entry name" value="S-methyl_trans"/>
    <property type="match status" value="1"/>
</dbReference>
<dbReference type="Gene3D" id="3.20.20.330">
    <property type="entry name" value="Homocysteine-binding-like domain"/>
    <property type="match status" value="1"/>
</dbReference>
<dbReference type="GO" id="GO:0032259">
    <property type="term" value="P:methylation"/>
    <property type="evidence" value="ECO:0007669"/>
    <property type="project" value="UniProtKB-KW"/>
</dbReference>
<feature type="binding site" evidence="5">
    <location>
        <position position="301"/>
    </location>
    <ligand>
        <name>Zn(2+)</name>
        <dbReference type="ChEBI" id="CHEBI:29105"/>
    </ligand>
</feature>
<evidence type="ECO:0000313" key="7">
    <source>
        <dbReference type="EMBL" id="MCL1631481.1"/>
    </source>
</evidence>
<protein>
    <submittedName>
        <fullName evidence="7">Homocysteine S-methyltransferase</fullName>
        <ecNumber evidence="7">2.1.1.10</ecNumber>
    </submittedName>
</protein>
<dbReference type="PIRSF" id="PIRSF037505">
    <property type="entry name" value="Betaine_HMT"/>
    <property type="match status" value="1"/>
</dbReference>
<evidence type="ECO:0000256" key="5">
    <source>
        <dbReference type="PROSITE-ProRule" id="PRU00333"/>
    </source>
</evidence>
<keyword evidence="2 5" id="KW-0808">Transferase</keyword>
<reference evidence="7 8" key="1">
    <citation type="submission" date="2022-05" db="EMBL/GenBank/DDBJ databases">
        <title>Sporolactobacillus sp nov CPB3-1, isolated from tree bark (Mangifera indica L.).</title>
        <authorList>
            <person name="Phuengjayaem S."/>
            <person name="Tanasupawat S."/>
        </authorList>
    </citation>
    <scope>NUCLEOTIDE SEQUENCE [LARGE SCALE GENOMIC DNA]</scope>
    <source>
        <strain evidence="7 8">CPB3-1</strain>
    </source>
</reference>
<dbReference type="EC" id="2.1.1.10" evidence="7"/>
<organism evidence="7 8">
    <name type="scientific">Sporolactobacillus mangiferae</name>
    <dbReference type="NCBI Taxonomy" id="2940498"/>
    <lineage>
        <taxon>Bacteria</taxon>
        <taxon>Bacillati</taxon>
        <taxon>Bacillota</taxon>
        <taxon>Bacilli</taxon>
        <taxon>Bacillales</taxon>
        <taxon>Sporolactobacillaceae</taxon>
        <taxon>Sporolactobacillus</taxon>
    </lineage>
</organism>
<keyword evidence="4 5" id="KW-0862">Zinc</keyword>
<gene>
    <name evidence="7" type="primary">mmuM</name>
    <name evidence="7" type="ORF">M3N64_05895</name>
</gene>
<evidence type="ECO:0000256" key="2">
    <source>
        <dbReference type="ARBA" id="ARBA00022679"/>
    </source>
</evidence>
<accession>A0ABT0M9D3</accession>
<keyword evidence="3 5" id="KW-0479">Metal-binding</keyword>
<dbReference type="InterPro" id="IPR017226">
    <property type="entry name" value="BHMT-like"/>
</dbReference>
<dbReference type="InterPro" id="IPR036589">
    <property type="entry name" value="HCY_dom_sf"/>
</dbReference>
<feature type="domain" description="Hcy-binding" evidence="6">
    <location>
        <begin position="4"/>
        <end position="315"/>
    </location>
</feature>
<feature type="binding site" evidence="5">
    <location>
        <position position="234"/>
    </location>
    <ligand>
        <name>Zn(2+)</name>
        <dbReference type="ChEBI" id="CHEBI:29105"/>
    </ligand>
</feature>
<dbReference type="PROSITE" id="PS50970">
    <property type="entry name" value="HCY"/>
    <property type="match status" value="1"/>
</dbReference>
<sequence length="317" mass="35146">MEKRKISDLLAQCSPIILDGAMATEIEKQGISIDSELWSAAIINEKPETIKKVHLDYFRAGADVATTNTYQATVQGFQQSGYTEQEAERFITEAVRIAIDARTVFWSDLPPEGRSARPYPLIAGSVGPYGAYLADGSEYTGGYALNAAGYRQFHVPRMQLLKNAGIDLFAFETMPNFDEAKALTNLLHDAFPDDEAWLSFSLADEARLCDGTPLTEAAAYFNACEQIAAIGVNCIKPKWIEPAIRELRQVTDKPIIVYPNSGERYNPIRKQWMMPSKHQLAFSTASKTWYQAGASLIGGCCRTSPDDIRQIAEWARG</sequence>
<comment type="cofactor">
    <cofactor evidence="5">
        <name>Zn(2+)</name>
        <dbReference type="ChEBI" id="CHEBI:29105"/>
    </cofactor>
</comment>
<dbReference type="PANTHER" id="PTHR46015:SF1">
    <property type="entry name" value="HOMOCYSTEINE S-METHYLTRANSFERASE-LIKE ISOFORM 1"/>
    <property type="match status" value="1"/>
</dbReference>
<dbReference type="EMBL" id="JAMAST010000004">
    <property type="protein sequence ID" value="MCL1631481.1"/>
    <property type="molecule type" value="Genomic_DNA"/>
</dbReference>
<evidence type="ECO:0000256" key="1">
    <source>
        <dbReference type="ARBA" id="ARBA00022603"/>
    </source>
</evidence>
<dbReference type="SUPFAM" id="SSF82282">
    <property type="entry name" value="Homocysteine S-methyltransferase"/>
    <property type="match status" value="1"/>
</dbReference>
<keyword evidence="1 5" id="KW-0489">Methyltransferase</keyword>
<dbReference type="Proteomes" id="UP001203004">
    <property type="component" value="Unassembled WGS sequence"/>
</dbReference>
<dbReference type="InterPro" id="IPR003726">
    <property type="entry name" value="HCY_dom"/>
</dbReference>
<dbReference type="GO" id="GO:0008168">
    <property type="term" value="F:methyltransferase activity"/>
    <property type="evidence" value="ECO:0007669"/>
    <property type="project" value="UniProtKB-KW"/>
</dbReference>
<name>A0ABT0M9D3_9BACL</name>
<feature type="binding site" evidence="5">
    <location>
        <position position="300"/>
    </location>
    <ligand>
        <name>Zn(2+)</name>
        <dbReference type="ChEBI" id="CHEBI:29105"/>
    </ligand>
</feature>
<dbReference type="InterPro" id="IPR051486">
    <property type="entry name" value="Hcy_S-methyltransferase"/>
</dbReference>
<evidence type="ECO:0000313" key="8">
    <source>
        <dbReference type="Proteomes" id="UP001203004"/>
    </source>
</evidence>
<evidence type="ECO:0000259" key="6">
    <source>
        <dbReference type="PROSITE" id="PS50970"/>
    </source>
</evidence>